<gene>
    <name evidence="1" type="ORF">T11_6643</name>
</gene>
<feature type="non-terminal residue" evidence="1">
    <location>
        <position position="1"/>
    </location>
</feature>
<evidence type="ECO:0000313" key="1">
    <source>
        <dbReference type="EMBL" id="KRY93958.1"/>
    </source>
</evidence>
<dbReference type="AlphaFoldDB" id="A0A0V1G6M3"/>
<dbReference type="EMBL" id="JYDP01005846">
    <property type="protein sequence ID" value="KRY93958.1"/>
    <property type="molecule type" value="Genomic_DNA"/>
</dbReference>
<proteinExistence type="predicted"/>
<sequence>LEEQSVFLTTEPSLQPFKILEYEDRRTTVTI</sequence>
<name>A0A0V1G6M3_9BILA</name>
<evidence type="ECO:0000313" key="2">
    <source>
        <dbReference type="Proteomes" id="UP000055024"/>
    </source>
</evidence>
<dbReference type="Proteomes" id="UP000055024">
    <property type="component" value="Unassembled WGS sequence"/>
</dbReference>
<organism evidence="1 2">
    <name type="scientific">Trichinella zimbabwensis</name>
    <dbReference type="NCBI Taxonomy" id="268475"/>
    <lineage>
        <taxon>Eukaryota</taxon>
        <taxon>Metazoa</taxon>
        <taxon>Ecdysozoa</taxon>
        <taxon>Nematoda</taxon>
        <taxon>Enoplea</taxon>
        <taxon>Dorylaimia</taxon>
        <taxon>Trichinellida</taxon>
        <taxon>Trichinellidae</taxon>
        <taxon>Trichinella</taxon>
    </lineage>
</organism>
<accession>A0A0V1G6M3</accession>
<comment type="caution">
    <text evidence="1">The sequence shown here is derived from an EMBL/GenBank/DDBJ whole genome shotgun (WGS) entry which is preliminary data.</text>
</comment>
<reference evidence="1 2" key="1">
    <citation type="submission" date="2015-01" db="EMBL/GenBank/DDBJ databases">
        <title>Evolution of Trichinella species and genotypes.</title>
        <authorList>
            <person name="Korhonen P.K."/>
            <person name="Edoardo P."/>
            <person name="Giuseppe L.R."/>
            <person name="Gasser R.B."/>
        </authorList>
    </citation>
    <scope>NUCLEOTIDE SEQUENCE [LARGE SCALE GENOMIC DNA]</scope>
    <source>
        <strain evidence="1">ISS1029</strain>
    </source>
</reference>
<keyword evidence="2" id="KW-1185">Reference proteome</keyword>
<protein>
    <submittedName>
        <fullName evidence="1">Uncharacterized protein</fullName>
    </submittedName>
</protein>